<reference evidence="2" key="2">
    <citation type="journal article" date="2020" name="Nat. Commun.">
        <title>Large-scale genome sequencing of mycorrhizal fungi provides insights into the early evolution of symbiotic traits.</title>
        <authorList>
            <person name="Miyauchi S."/>
            <person name="Kiss E."/>
            <person name="Kuo A."/>
            <person name="Drula E."/>
            <person name="Kohler A."/>
            <person name="Sanchez-Garcia M."/>
            <person name="Morin E."/>
            <person name="Andreopoulos B."/>
            <person name="Barry K.W."/>
            <person name="Bonito G."/>
            <person name="Buee M."/>
            <person name="Carver A."/>
            <person name="Chen C."/>
            <person name="Cichocki N."/>
            <person name="Clum A."/>
            <person name="Culley D."/>
            <person name="Crous P.W."/>
            <person name="Fauchery L."/>
            <person name="Girlanda M."/>
            <person name="Hayes R.D."/>
            <person name="Keri Z."/>
            <person name="LaButti K."/>
            <person name="Lipzen A."/>
            <person name="Lombard V."/>
            <person name="Magnuson J."/>
            <person name="Maillard F."/>
            <person name="Murat C."/>
            <person name="Nolan M."/>
            <person name="Ohm R.A."/>
            <person name="Pangilinan J."/>
            <person name="Pereira M.F."/>
            <person name="Perotto S."/>
            <person name="Peter M."/>
            <person name="Pfister S."/>
            <person name="Riley R."/>
            <person name="Sitrit Y."/>
            <person name="Stielow J.B."/>
            <person name="Szollosi G."/>
            <person name="Zifcakova L."/>
            <person name="Stursova M."/>
            <person name="Spatafora J.W."/>
            <person name="Tedersoo L."/>
            <person name="Vaario L.M."/>
            <person name="Yamada A."/>
            <person name="Yan M."/>
            <person name="Wang P."/>
            <person name="Xu J."/>
            <person name="Bruns T."/>
            <person name="Baldrian P."/>
            <person name="Vilgalys R."/>
            <person name="Dunand C."/>
            <person name="Henrissat B."/>
            <person name="Grigoriev I.V."/>
            <person name="Hibbett D."/>
            <person name="Nagy L.G."/>
            <person name="Martin F.M."/>
        </authorList>
    </citation>
    <scope>NUCLEOTIDE SEQUENCE</scope>
    <source>
        <strain evidence="2">Prilba</strain>
    </source>
</reference>
<proteinExistence type="predicted"/>
<dbReference type="Proteomes" id="UP000759537">
    <property type="component" value="Unassembled WGS sequence"/>
</dbReference>
<sequence length="139" mass="15212">MVQHCHQVDQWMEEDLIVVDDLDSNARDATGPSKMAAGQPTQAAATGRPQRDATLRARRQSSPAYSDGGDTTSARAMRSSAKAKAAPKLKLKLSEKTAALAPGMSFLCPYDRELDSDDEELSFEEQFILRMPLERTAAI</sequence>
<feature type="compositionally biased region" description="Low complexity" evidence="1">
    <location>
        <begin position="36"/>
        <end position="47"/>
    </location>
</feature>
<name>A0A9P5MTH9_9AGAM</name>
<keyword evidence="3" id="KW-1185">Reference proteome</keyword>
<feature type="region of interest" description="Disordered" evidence="1">
    <location>
        <begin position="24"/>
        <end position="88"/>
    </location>
</feature>
<dbReference type="EMBL" id="WHVB01000011">
    <property type="protein sequence ID" value="KAF8478402.1"/>
    <property type="molecule type" value="Genomic_DNA"/>
</dbReference>
<dbReference type="AlphaFoldDB" id="A0A9P5MTH9"/>
<evidence type="ECO:0000313" key="3">
    <source>
        <dbReference type="Proteomes" id="UP000759537"/>
    </source>
</evidence>
<gene>
    <name evidence="2" type="ORF">DFH94DRAFT_693784</name>
</gene>
<evidence type="ECO:0000313" key="2">
    <source>
        <dbReference type="EMBL" id="KAF8478402.1"/>
    </source>
</evidence>
<reference evidence="2" key="1">
    <citation type="submission" date="2019-10" db="EMBL/GenBank/DDBJ databases">
        <authorList>
            <consortium name="DOE Joint Genome Institute"/>
            <person name="Kuo A."/>
            <person name="Miyauchi S."/>
            <person name="Kiss E."/>
            <person name="Drula E."/>
            <person name="Kohler A."/>
            <person name="Sanchez-Garcia M."/>
            <person name="Andreopoulos B."/>
            <person name="Barry K.W."/>
            <person name="Bonito G."/>
            <person name="Buee M."/>
            <person name="Carver A."/>
            <person name="Chen C."/>
            <person name="Cichocki N."/>
            <person name="Clum A."/>
            <person name="Culley D."/>
            <person name="Crous P.W."/>
            <person name="Fauchery L."/>
            <person name="Girlanda M."/>
            <person name="Hayes R."/>
            <person name="Keri Z."/>
            <person name="LaButti K."/>
            <person name="Lipzen A."/>
            <person name="Lombard V."/>
            <person name="Magnuson J."/>
            <person name="Maillard F."/>
            <person name="Morin E."/>
            <person name="Murat C."/>
            <person name="Nolan M."/>
            <person name="Ohm R."/>
            <person name="Pangilinan J."/>
            <person name="Pereira M."/>
            <person name="Perotto S."/>
            <person name="Peter M."/>
            <person name="Riley R."/>
            <person name="Sitrit Y."/>
            <person name="Stielow B."/>
            <person name="Szollosi G."/>
            <person name="Zifcakova L."/>
            <person name="Stursova M."/>
            <person name="Spatafora J.W."/>
            <person name="Tedersoo L."/>
            <person name="Vaario L.-M."/>
            <person name="Yamada A."/>
            <person name="Yan M."/>
            <person name="Wang P."/>
            <person name="Xu J."/>
            <person name="Bruns T."/>
            <person name="Baldrian P."/>
            <person name="Vilgalys R."/>
            <person name="Henrissat B."/>
            <person name="Grigoriev I.V."/>
            <person name="Hibbett D."/>
            <person name="Nagy L.G."/>
            <person name="Martin F.M."/>
        </authorList>
    </citation>
    <scope>NUCLEOTIDE SEQUENCE</scope>
    <source>
        <strain evidence="2">Prilba</strain>
    </source>
</reference>
<accession>A0A9P5MTH9</accession>
<protein>
    <submittedName>
        <fullName evidence="2">Uncharacterized protein</fullName>
    </submittedName>
</protein>
<comment type="caution">
    <text evidence="2">The sequence shown here is derived from an EMBL/GenBank/DDBJ whole genome shotgun (WGS) entry which is preliminary data.</text>
</comment>
<feature type="compositionally biased region" description="Polar residues" evidence="1">
    <location>
        <begin position="60"/>
        <end position="72"/>
    </location>
</feature>
<evidence type="ECO:0000256" key="1">
    <source>
        <dbReference type="SAM" id="MobiDB-lite"/>
    </source>
</evidence>
<organism evidence="2 3">
    <name type="scientific">Russula ochroleuca</name>
    <dbReference type="NCBI Taxonomy" id="152965"/>
    <lineage>
        <taxon>Eukaryota</taxon>
        <taxon>Fungi</taxon>
        <taxon>Dikarya</taxon>
        <taxon>Basidiomycota</taxon>
        <taxon>Agaricomycotina</taxon>
        <taxon>Agaricomycetes</taxon>
        <taxon>Russulales</taxon>
        <taxon>Russulaceae</taxon>
        <taxon>Russula</taxon>
    </lineage>
</organism>
<feature type="compositionally biased region" description="Low complexity" evidence="1">
    <location>
        <begin position="73"/>
        <end position="84"/>
    </location>
</feature>